<feature type="transmembrane region" description="Helical" evidence="9">
    <location>
        <begin position="88"/>
        <end position="109"/>
    </location>
</feature>
<comment type="subcellular location">
    <subcellularLocation>
        <location evidence="1 9">Cell inner membrane</location>
        <topology evidence="1 9">Multi-pass membrane protein</topology>
    </subcellularLocation>
</comment>
<keyword evidence="5 9" id="KW-0812">Transmembrane</keyword>
<feature type="domain" description="Tripartite ATP-independent periplasmic transporters DctQ component" evidence="10">
    <location>
        <begin position="27"/>
        <end position="153"/>
    </location>
</feature>
<keyword evidence="2 9" id="KW-0813">Transport</keyword>
<dbReference type="RefSeq" id="WP_342846518.1">
    <property type="nucleotide sequence ID" value="NZ_JBBMQO010000001.1"/>
</dbReference>
<evidence type="ECO:0000256" key="4">
    <source>
        <dbReference type="ARBA" id="ARBA00022519"/>
    </source>
</evidence>
<keyword evidence="7 9" id="KW-0472">Membrane</keyword>
<accession>A0ABU9T2N6</accession>
<gene>
    <name evidence="11" type="ORF">WNY59_02135</name>
</gene>
<comment type="similarity">
    <text evidence="8 9">Belongs to the TRAP transporter small permease family.</text>
</comment>
<comment type="caution">
    <text evidence="11">The sequence shown here is derived from an EMBL/GenBank/DDBJ whole genome shotgun (WGS) entry which is preliminary data.</text>
</comment>
<evidence type="ECO:0000256" key="9">
    <source>
        <dbReference type="RuleBase" id="RU369079"/>
    </source>
</evidence>
<evidence type="ECO:0000256" key="2">
    <source>
        <dbReference type="ARBA" id="ARBA00022448"/>
    </source>
</evidence>
<dbReference type="Pfam" id="PF04290">
    <property type="entry name" value="DctQ"/>
    <property type="match status" value="1"/>
</dbReference>
<evidence type="ECO:0000256" key="3">
    <source>
        <dbReference type="ARBA" id="ARBA00022475"/>
    </source>
</evidence>
<keyword evidence="6 9" id="KW-1133">Transmembrane helix</keyword>
<dbReference type="PANTHER" id="PTHR35011">
    <property type="entry name" value="2,3-DIKETO-L-GULONATE TRAP TRANSPORTER SMALL PERMEASE PROTEIN YIAM"/>
    <property type="match status" value="1"/>
</dbReference>
<keyword evidence="3" id="KW-1003">Cell membrane</keyword>
<feature type="transmembrane region" description="Helical" evidence="9">
    <location>
        <begin position="12"/>
        <end position="37"/>
    </location>
</feature>
<keyword evidence="12" id="KW-1185">Reference proteome</keyword>
<feature type="transmembrane region" description="Helical" evidence="9">
    <location>
        <begin position="136"/>
        <end position="160"/>
    </location>
</feature>
<dbReference type="Proteomes" id="UP001477870">
    <property type="component" value="Unassembled WGS sequence"/>
</dbReference>
<feature type="transmembrane region" description="Helical" evidence="9">
    <location>
        <begin position="49"/>
        <end position="67"/>
    </location>
</feature>
<reference evidence="11 12" key="1">
    <citation type="submission" date="2024-03" db="EMBL/GenBank/DDBJ databases">
        <title>Community enrichment and isolation of bacterial strains for fucoidan degradation.</title>
        <authorList>
            <person name="Sichert A."/>
        </authorList>
    </citation>
    <scope>NUCLEOTIDE SEQUENCE [LARGE SCALE GENOMIC DNA]</scope>
    <source>
        <strain evidence="11 12">AS62</strain>
    </source>
</reference>
<sequence length="177" mass="19110">MQSLVQTLARINGYIALIAGIMLLIAVIAILADVAMRAFGHPLGGTDELSGYVMAIATAWGASYALTERAHVRIELIRNKLVPAGRAWIDLLSLSALSITAIVIGWRGWGVLASTLTNDARANTALATPLAWPQTLWFMGWLWFAISAIILLASVMVFMVKRDWSAVDEAAGFKGEL</sequence>
<comment type="function">
    <text evidence="9">Part of the tripartite ATP-independent periplasmic (TRAP) transport system.</text>
</comment>
<dbReference type="InterPro" id="IPR007387">
    <property type="entry name" value="TRAP_DctQ"/>
</dbReference>
<dbReference type="EMBL" id="JBBMQO010000001">
    <property type="protein sequence ID" value="MEM5500382.1"/>
    <property type="molecule type" value="Genomic_DNA"/>
</dbReference>
<evidence type="ECO:0000259" key="10">
    <source>
        <dbReference type="Pfam" id="PF04290"/>
    </source>
</evidence>
<protein>
    <recommendedName>
        <fullName evidence="9">TRAP transporter small permease protein</fullName>
    </recommendedName>
</protein>
<evidence type="ECO:0000313" key="12">
    <source>
        <dbReference type="Proteomes" id="UP001477870"/>
    </source>
</evidence>
<evidence type="ECO:0000256" key="8">
    <source>
        <dbReference type="ARBA" id="ARBA00038436"/>
    </source>
</evidence>
<proteinExistence type="inferred from homology"/>
<evidence type="ECO:0000313" key="11">
    <source>
        <dbReference type="EMBL" id="MEM5500382.1"/>
    </source>
</evidence>
<evidence type="ECO:0000256" key="1">
    <source>
        <dbReference type="ARBA" id="ARBA00004429"/>
    </source>
</evidence>
<evidence type="ECO:0000256" key="5">
    <source>
        <dbReference type="ARBA" id="ARBA00022692"/>
    </source>
</evidence>
<evidence type="ECO:0000256" key="7">
    <source>
        <dbReference type="ARBA" id="ARBA00023136"/>
    </source>
</evidence>
<dbReference type="InterPro" id="IPR055348">
    <property type="entry name" value="DctQ"/>
</dbReference>
<keyword evidence="4 9" id="KW-0997">Cell inner membrane</keyword>
<evidence type="ECO:0000256" key="6">
    <source>
        <dbReference type="ARBA" id="ARBA00022989"/>
    </source>
</evidence>
<name>A0ABU9T2N6_9HYPH</name>
<comment type="subunit">
    <text evidence="9">The complex comprises the extracytoplasmic solute receptor protein and the two transmembrane proteins.</text>
</comment>
<organism evidence="11 12">
    <name type="scientific">Ahrensia kielensis</name>
    <dbReference type="NCBI Taxonomy" id="76980"/>
    <lineage>
        <taxon>Bacteria</taxon>
        <taxon>Pseudomonadati</taxon>
        <taxon>Pseudomonadota</taxon>
        <taxon>Alphaproteobacteria</taxon>
        <taxon>Hyphomicrobiales</taxon>
        <taxon>Ahrensiaceae</taxon>
        <taxon>Ahrensia</taxon>
    </lineage>
</organism>